<sequence>MWSDCRFHLFPFPINIFTSMQSSRPIHLLIYQHCPPIIGIILILCSIHFFPP</sequence>
<reference evidence="2" key="1">
    <citation type="submission" date="2018-02" db="EMBL/GenBank/DDBJ databases">
        <title>Rhizophora mucronata_Transcriptome.</title>
        <authorList>
            <person name="Meera S.P."/>
            <person name="Sreeshan A."/>
            <person name="Augustine A."/>
        </authorList>
    </citation>
    <scope>NUCLEOTIDE SEQUENCE</scope>
    <source>
        <tissue evidence="2">Leaf</tissue>
    </source>
</reference>
<name>A0A2P2NKU6_RHIMU</name>
<proteinExistence type="predicted"/>
<keyword evidence="1" id="KW-1133">Transmembrane helix</keyword>
<feature type="transmembrane region" description="Helical" evidence="1">
    <location>
        <begin position="28"/>
        <end position="50"/>
    </location>
</feature>
<dbReference type="EMBL" id="GGEC01062580">
    <property type="protein sequence ID" value="MBX43064.1"/>
    <property type="molecule type" value="Transcribed_RNA"/>
</dbReference>
<keyword evidence="1" id="KW-0472">Membrane</keyword>
<accession>A0A2P2NKU6</accession>
<keyword evidence="1" id="KW-0812">Transmembrane</keyword>
<organism evidence="2">
    <name type="scientific">Rhizophora mucronata</name>
    <name type="common">Asiatic mangrove</name>
    <dbReference type="NCBI Taxonomy" id="61149"/>
    <lineage>
        <taxon>Eukaryota</taxon>
        <taxon>Viridiplantae</taxon>
        <taxon>Streptophyta</taxon>
        <taxon>Embryophyta</taxon>
        <taxon>Tracheophyta</taxon>
        <taxon>Spermatophyta</taxon>
        <taxon>Magnoliopsida</taxon>
        <taxon>eudicotyledons</taxon>
        <taxon>Gunneridae</taxon>
        <taxon>Pentapetalae</taxon>
        <taxon>rosids</taxon>
        <taxon>fabids</taxon>
        <taxon>Malpighiales</taxon>
        <taxon>Rhizophoraceae</taxon>
        <taxon>Rhizophora</taxon>
    </lineage>
</organism>
<evidence type="ECO:0000313" key="2">
    <source>
        <dbReference type="EMBL" id="MBX43064.1"/>
    </source>
</evidence>
<protein>
    <submittedName>
        <fullName evidence="2">Uncharacterized protein</fullName>
    </submittedName>
</protein>
<evidence type="ECO:0000256" key="1">
    <source>
        <dbReference type="SAM" id="Phobius"/>
    </source>
</evidence>
<dbReference type="AlphaFoldDB" id="A0A2P2NKU6"/>